<evidence type="ECO:0000256" key="1">
    <source>
        <dbReference type="ARBA" id="ARBA00003294"/>
    </source>
</evidence>
<feature type="binding site" evidence="12">
    <location>
        <position position="44"/>
    </location>
    <ligand>
        <name>pyruvate</name>
        <dbReference type="ChEBI" id="CHEBI:15361"/>
    </ligand>
</feature>
<dbReference type="CDD" id="cd00950">
    <property type="entry name" value="DHDPS"/>
    <property type="match status" value="1"/>
</dbReference>
<keyword evidence="7 12" id="KW-0220">Diaminopimelate biosynthesis</keyword>
<dbReference type="NCBIfam" id="TIGR00674">
    <property type="entry name" value="dapA"/>
    <property type="match status" value="1"/>
</dbReference>
<keyword evidence="15" id="KW-1185">Reference proteome</keyword>
<evidence type="ECO:0000256" key="8">
    <source>
        <dbReference type="ARBA" id="ARBA00023154"/>
    </source>
</evidence>
<name>A0ABQ6YCG6_9GAMM</name>
<dbReference type="HAMAP" id="MF_00418">
    <property type="entry name" value="DapA"/>
    <property type="match status" value="1"/>
</dbReference>
<dbReference type="PROSITE" id="PS00666">
    <property type="entry name" value="DHDPS_2"/>
    <property type="match status" value="1"/>
</dbReference>
<dbReference type="PANTHER" id="PTHR12128">
    <property type="entry name" value="DIHYDRODIPICOLINATE SYNTHASE"/>
    <property type="match status" value="1"/>
</dbReference>
<dbReference type="SMART" id="SM01130">
    <property type="entry name" value="DHDPS"/>
    <property type="match status" value="1"/>
</dbReference>
<comment type="subcellular location">
    <subcellularLocation>
        <location evidence="12">Cytoplasm</location>
    </subcellularLocation>
</comment>
<evidence type="ECO:0000256" key="4">
    <source>
        <dbReference type="ARBA" id="ARBA00012086"/>
    </source>
</evidence>
<dbReference type="InterPro" id="IPR002220">
    <property type="entry name" value="DapA-like"/>
</dbReference>
<evidence type="ECO:0000256" key="9">
    <source>
        <dbReference type="ARBA" id="ARBA00023239"/>
    </source>
</evidence>
<evidence type="ECO:0000256" key="7">
    <source>
        <dbReference type="ARBA" id="ARBA00022915"/>
    </source>
</evidence>
<dbReference type="PIRSF" id="PIRSF001365">
    <property type="entry name" value="DHDPS"/>
    <property type="match status" value="1"/>
</dbReference>
<comment type="caution">
    <text evidence="14">The sequence shown here is derived from an EMBL/GenBank/DDBJ whole genome shotgun (WGS) entry which is preliminary data.</text>
</comment>
<dbReference type="Gene3D" id="3.20.20.70">
    <property type="entry name" value="Aldolase class I"/>
    <property type="match status" value="1"/>
</dbReference>
<keyword evidence="5 12" id="KW-0963">Cytoplasm</keyword>
<dbReference type="InterPro" id="IPR005263">
    <property type="entry name" value="DapA"/>
</dbReference>
<feature type="site" description="Part of a proton relay during catalysis" evidence="12">
    <location>
        <position position="106"/>
    </location>
</feature>
<dbReference type="InterPro" id="IPR020624">
    <property type="entry name" value="Schiff_base-form_aldolases_CS"/>
</dbReference>
<reference evidence="14 15" key="1">
    <citation type="submission" date="2012-09" db="EMBL/GenBank/DDBJ databases">
        <title>Genome Sequence of alkane-degrading Bacterium Alcanivorax sp. 6-D-6.</title>
        <authorList>
            <person name="Lai Q."/>
            <person name="Shao Z."/>
        </authorList>
    </citation>
    <scope>NUCLEOTIDE SEQUENCE [LARGE SCALE GENOMIC DNA]</scope>
    <source>
        <strain evidence="14 15">6-D-6</strain>
    </source>
</reference>
<evidence type="ECO:0000313" key="14">
    <source>
        <dbReference type="EMBL" id="KAF0807795.1"/>
    </source>
</evidence>
<evidence type="ECO:0000256" key="13">
    <source>
        <dbReference type="PIRNR" id="PIRNR001365"/>
    </source>
</evidence>
<evidence type="ECO:0000256" key="2">
    <source>
        <dbReference type="ARBA" id="ARBA00005120"/>
    </source>
</evidence>
<evidence type="ECO:0000256" key="3">
    <source>
        <dbReference type="ARBA" id="ARBA00007592"/>
    </source>
</evidence>
<dbReference type="EC" id="4.3.3.7" evidence="4 12"/>
<evidence type="ECO:0000256" key="11">
    <source>
        <dbReference type="ARBA" id="ARBA00047836"/>
    </source>
</evidence>
<evidence type="ECO:0000256" key="5">
    <source>
        <dbReference type="ARBA" id="ARBA00022490"/>
    </source>
</evidence>
<dbReference type="SUPFAM" id="SSF51569">
    <property type="entry name" value="Aldolase"/>
    <property type="match status" value="1"/>
</dbReference>
<comment type="similarity">
    <text evidence="3 12 13">Belongs to the DapA family.</text>
</comment>
<protein>
    <recommendedName>
        <fullName evidence="4 12">4-hydroxy-tetrahydrodipicolinate synthase</fullName>
        <shortName evidence="12">HTPA synthase</shortName>
        <ecNumber evidence="4 12">4.3.3.7</ecNumber>
    </recommendedName>
</protein>
<comment type="catalytic activity">
    <reaction evidence="11 12">
        <text>L-aspartate 4-semialdehyde + pyruvate = (2S,4S)-4-hydroxy-2,3,4,5-tetrahydrodipicolinate + H2O + H(+)</text>
        <dbReference type="Rhea" id="RHEA:34171"/>
        <dbReference type="ChEBI" id="CHEBI:15361"/>
        <dbReference type="ChEBI" id="CHEBI:15377"/>
        <dbReference type="ChEBI" id="CHEBI:15378"/>
        <dbReference type="ChEBI" id="CHEBI:67139"/>
        <dbReference type="ChEBI" id="CHEBI:537519"/>
        <dbReference type="EC" id="4.3.3.7"/>
    </reaction>
</comment>
<sequence length="292" mass="32011">MFEGSLVALITPFQDYRIDVPALRRCLDLHLTGGTEGLVIAGTTGEAPTLSKQEYGQLLEEVCRYVAGRLPVIAGATSYDPIAALQWVNIARECGADAALCATGFYNRPNQEGLYHHFRYLHDNSDLPLLIYNIPPRTIVDIQPETMARLAVLERVIGVKDACRDLARPAQERALIGDDFIWLSGDDCTSAAYNAMGGQGVISVIANILPRASRQLQDACRDNDFATATRLQQALTPLIQALSLAPNPAGVKYACSLLELCTEECRPPMMALDEPGRQAIRAALEPWLQEDW</sequence>
<keyword evidence="6 12" id="KW-0028">Amino-acid biosynthesis</keyword>
<feature type="site" description="Part of a proton relay during catalysis" evidence="12">
    <location>
        <position position="43"/>
    </location>
</feature>
<dbReference type="Pfam" id="PF00701">
    <property type="entry name" value="DHDPS"/>
    <property type="match status" value="1"/>
</dbReference>
<feature type="active site" description="Schiff-base intermediate with substrate" evidence="12">
    <location>
        <position position="160"/>
    </location>
</feature>
<keyword evidence="8 12" id="KW-0457">Lysine biosynthesis</keyword>
<dbReference type="Proteomes" id="UP000771797">
    <property type="component" value="Unassembled WGS sequence"/>
</dbReference>
<proteinExistence type="inferred from homology"/>
<evidence type="ECO:0000256" key="10">
    <source>
        <dbReference type="ARBA" id="ARBA00023270"/>
    </source>
</evidence>
<comment type="pathway">
    <text evidence="2 12">Amino-acid biosynthesis; L-lysine biosynthesis via DAP pathway; (S)-tetrahydrodipicolinate from L-aspartate: step 3/4.</text>
</comment>
<keyword evidence="9 12" id="KW-0456">Lyase</keyword>
<organism evidence="14 15">
    <name type="scientific">Alcanivorax xiamenensis</name>
    <dbReference type="NCBI Taxonomy" id="1177156"/>
    <lineage>
        <taxon>Bacteria</taxon>
        <taxon>Pseudomonadati</taxon>
        <taxon>Pseudomonadota</taxon>
        <taxon>Gammaproteobacteria</taxon>
        <taxon>Oceanospirillales</taxon>
        <taxon>Alcanivoracaceae</taxon>
        <taxon>Alcanivorax</taxon>
    </lineage>
</organism>
<dbReference type="EMBL" id="AQPF01000003">
    <property type="protein sequence ID" value="KAF0807795.1"/>
    <property type="molecule type" value="Genomic_DNA"/>
</dbReference>
<comment type="caution">
    <text evidence="12">Was originally thought to be a dihydrodipicolinate synthase (DHDPS), catalyzing the condensation of (S)-aspartate-beta-semialdehyde [(S)-ASA] and pyruvate to dihydrodipicolinate (DHDP). However, it was shown in E.coli that the product of the enzymatic reaction is not dihydrodipicolinate but in fact (4S)-4-hydroxy-2,3,4,5-tetrahydro-(2S)-dipicolinic acid (HTPA), and that the consecutive dehydration reaction leading to DHDP is not spontaneous but catalyzed by DapB.</text>
</comment>
<evidence type="ECO:0000256" key="6">
    <source>
        <dbReference type="ARBA" id="ARBA00022605"/>
    </source>
</evidence>
<dbReference type="PROSITE" id="PS00665">
    <property type="entry name" value="DHDPS_1"/>
    <property type="match status" value="1"/>
</dbReference>
<keyword evidence="10 12" id="KW-0704">Schiff base</keyword>
<comment type="function">
    <text evidence="1 12">Catalyzes the condensation of (S)-aspartate-beta-semialdehyde [(S)-ASA] and pyruvate to 4-hydroxy-tetrahydrodipicolinate (HTPA).</text>
</comment>
<evidence type="ECO:0000313" key="15">
    <source>
        <dbReference type="Proteomes" id="UP000771797"/>
    </source>
</evidence>
<dbReference type="RefSeq" id="WP_133491670.1">
    <property type="nucleotide sequence ID" value="NZ_AQPF01000003.1"/>
</dbReference>
<accession>A0ABQ6YCG6</accession>
<dbReference type="PRINTS" id="PR00146">
    <property type="entry name" value="DHPICSNTHASE"/>
</dbReference>
<gene>
    <name evidence="12" type="primary">dapA</name>
    <name evidence="14" type="ORF">A6D6_00792</name>
</gene>
<feature type="active site" description="Proton donor/acceptor" evidence="12">
    <location>
        <position position="132"/>
    </location>
</feature>
<dbReference type="PANTHER" id="PTHR12128:SF66">
    <property type="entry name" value="4-HYDROXY-2-OXOGLUTARATE ALDOLASE, MITOCHONDRIAL"/>
    <property type="match status" value="1"/>
</dbReference>
<dbReference type="InterPro" id="IPR013785">
    <property type="entry name" value="Aldolase_TIM"/>
</dbReference>
<evidence type="ECO:0000256" key="12">
    <source>
        <dbReference type="HAMAP-Rule" id="MF_00418"/>
    </source>
</evidence>
<comment type="subunit">
    <text evidence="12">Homotetramer; dimer of dimers.</text>
</comment>
<dbReference type="InterPro" id="IPR020625">
    <property type="entry name" value="Schiff_base-form_aldolases_AS"/>
</dbReference>
<feature type="binding site" evidence="12">
    <location>
        <position position="202"/>
    </location>
    <ligand>
        <name>pyruvate</name>
        <dbReference type="ChEBI" id="CHEBI:15361"/>
    </ligand>
</feature>